<dbReference type="AlphaFoldDB" id="A0ABD0J314"/>
<evidence type="ECO:0000313" key="2">
    <source>
        <dbReference type="EMBL" id="KAK7455348.1"/>
    </source>
</evidence>
<sequence length="110" mass="12199">MHQLQPLPAEVKLPRDCTKADEEQGKLGNRANVALLSRSAINTRPFRDVTNESRRKPEGTSTFAIETRNCNTMRKNGVRGSQTGGGNAESKREGNFRSLWGQLQQPPAVH</sequence>
<evidence type="ECO:0000313" key="3">
    <source>
        <dbReference type="Proteomes" id="UP001519460"/>
    </source>
</evidence>
<feature type="compositionally biased region" description="Polar residues" evidence="1">
    <location>
        <begin position="101"/>
        <end position="110"/>
    </location>
</feature>
<feature type="compositionally biased region" description="Polar residues" evidence="1">
    <location>
        <begin position="59"/>
        <end position="74"/>
    </location>
</feature>
<name>A0ABD0J314_9CAEN</name>
<organism evidence="2 3">
    <name type="scientific">Batillaria attramentaria</name>
    <dbReference type="NCBI Taxonomy" id="370345"/>
    <lineage>
        <taxon>Eukaryota</taxon>
        <taxon>Metazoa</taxon>
        <taxon>Spiralia</taxon>
        <taxon>Lophotrochozoa</taxon>
        <taxon>Mollusca</taxon>
        <taxon>Gastropoda</taxon>
        <taxon>Caenogastropoda</taxon>
        <taxon>Sorbeoconcha</taxon>
        <taxon>Cerithioidea</taxon>
        <taxon>Batillariidae</taxon>
        <taxon>Batillaria</taxon>
    </lineage>
</organism>
<evidence type="ECO:0000256" key="1">
    <source>
        <dbReference type="SAM" id="MobiDB-lite"/>
    </source>
</evidence>
<feature type="compositionally biased region" description="Basic and acidic residues" evidence="1">
    <location>
        <begin position="46"/>
        <end position="58"/>
    </location>
</feature>
<feature type="region of interest" description="Disordered" evidence="1">
    <location>
        <begin position="46"/>
        <end position="110"/>
    </location>
</feature>
<gene>
    <name evidence="2" type="ORF">BaRGS_00039469</name>
</gene>
<reference evidence="2 3" key="1">
    <citation type="journal article" date="2023" name="Sci. Data">
        <title>Genome assembly of the Korean intertidal mud-creeper Batillaria attramentaria.</title>
        <authorList>
            <person name="Patra A.K."/>
            <person name="Ho P.T."/>
            <person name="Jun S."/>
            <person name="Lee S.J."/>
            <person name="Kim Y."/>
            <person name="Won Y.J."/>
        </authorList>
    </citation>
    <scope>NUCLEOTIDE SEQUENCE [LARGE SCALE GENOMIC DNA]</scope>
    <source>
        <strain evidence="2">Wonlab-2016</strain>
    </source>
</reference>
<dbReference type="Proteomes" id="UP001519460">
    <property type="component" value="Unassembled WGS sequence"/>
</dbReference>
<dbReference type="EMBL" id="JACVVK020000692">
    <property type="protein sequence ID" value="KAK7455348.1"/>
    <property type="molecule type" value="Genomic_DNA"/>
</dbReference>
<protein>
    <submittedName>
        <fullName evidence="2">Uncharacterized protein</fullName>
    </submittedName>
</protein>
<keyword evidence="3" id="KW-1185">Reference proteome</keyword>
<comment type="caution">
    <text evidence="2">The sequence shown here is derived from an EMBL/GenBank/DDBJ whole genome shotgun (WGS) entry which is preliminary data.</text>
</comment>
<accession>A0ABD0J314</accession>
<proteinExistence type="predicted"/>